<evidence type="ECO:0000313" key="1">
    <source>
        <dbReference type="EMBL" id="PWN53414.1"/>
    </source>
</evidence>
<organism evidence="1 2">
    <name type="scientific">Violaceomyces palustris</name>
    <dbReference type="NCBI Taxonomy" id="1673888"/>
    <lineage>
        <taxon>Eukaryota</taxon>
        <taxon>Fungi</taxon>
        <taxon>Dikarya</taxon>
        <taxon>Basidiomycota</taxon>
        <taxon>Ustilaginomycotina</taxon>
        <taxon>Ustilaginomycetes</taxon>
        <taxon>Violaceomycetales</taxon>
        <taxon>Violaceomycetaceae</taxon>
        <taxon>Violaceomyces</taxon>
    </lineage>
</organism>
<sequence>MWLSWRVLLSGAVATLVCGFKALLQLLTSPQNYSTTIMARKPDTFQTTLSQRNLTLASSSSLTNELHMVQGDARRMDAGLFSQGSSYLACVMRPLYGYLFHEPHFDKEHMKSHLHDELAGLHSKDFNDTQDPQQQHPKVEQLVIIRTALLVNGDPPSRSLESQSCFRGHAYTICRSDVGHFVYNSVLGGQAPNWIKRSAQDTGAQLNQTFPTAKSLT</sequence>
<keyword evidence="2" id="KW-1185">Reference proteome</keyword>
<protein>
    <submittedName>
        <fullName evidence="1">Uncharacterized protein</fullName>
    </submittedName>
</protein>
<name>A0ACD0P5T6_9BASI</name>
<dbReference type="Proteomes" id="UP000245626">
    <property type="component" value="Unassembled WGS sequence"/>
</dbReference>
<proteinExistence type="predicted"/>
<gene>
    <name evidence="1" type="ORF">IE53DRAFT_366381</name>
</gene>
<accession>A0ACD0P5T6</accession>
<reference evidence="1 2" key="1">
    <citation type="journal article" date="2018" name="Mol. Biol. Evol.">
        <title>Broad Genomic Sampling Reveals a Smut Pathogenic Ancestry of the Fungal Clade Ustilaginomycotina.</title>
        <authorList>
            <person name="Kijpornyongpan T."/>
            <person name="Mondo S.J."/>
            <person name="Barry K."/>
            <person name="Sandor L."/>
            <person name="Lee J."/>
            <person name="Lipzen A."/>
            <person name="Pangilinan J."/>
            <person name="LaButti K."/>
            <person name="Hainaut M."/>
            <person name="Henrissat B."/>
            <person name="Grigoriev I.V."/>
            <person name="Spatafora J.W."/>
            <person name="Aime M.C."/>
        </authorList>
    </citation>
    <scope>NUCLEOTIDE SEQUENCE [LARGE SCALE GENOMIC DNA]</scope>
    <source>
        <strain evidence="1 2">SA 807</strain>
    </source>
</reference>
<evidence type="ECO:0000313" key="2">
    <source>
        <dbReference type="Proteomes" id="UP000245626"/>
    </source>
</evidence>
<dbReference type="EMBL" id="KZ819727">
    <property type="protein sequence ID" value="PWN53414.1"/>
    <property type="molecule type" value="Genomic_DNA"/>
</dbReference>